<dbReference type="Proteomes" id="UP000298416">
    <property type="component" value="Unassembled WGS sequence"/>
</dbReference>
<evidence type="ECO:0000256" key="2">
    <source>
        <dbReference type="ARBA" id="ARBA00007079"/>
    </source>
</evidence>
<keyword evidence="3" id="KW-0813">Transport</keyword>
<keyword evidence="6" id="KW-0406">Ion transport</keyword>
<proteinExistence type="inferred from homology"/>
<organism evidence="10">
    <name type="scientific">Salvia splendens</name>
    <name type="common">Scarlet sage</name>
    <dbReference type="NCBI Taxonomy" id="180675"/>
    <lineage>
        <taxon>Eukaryota</taxon>
        <taxon>Viridiplantae</taxon>
        <taxon>Streptophyta</taxon>
        <taxon>Embryophyta</taxon>
        <taxon>Tracheophyta</taxon>
        <taxon>Spermatophyta</taxon>
        <taxon>Magnoliopsida</taxon>
        <taxon>eudicotyledons</taxon>
        <taxon>Gunneridae</taxon>
        <taxon>Pentapetalae</taxon>
        <taxon>asterids</taxon>
        <taxon>lamiids</taxon>
        <taxon>Lamiales</taxon>
        <taxon>Lamiaceae</taxon>
        <taxon>Nepetoideae</taxon>
        <taxon>Mentheae</taxon>
        <taxon>Salviinae</taxon>
        <taxon>Salvia</taxon>
        <taxon>Salvia subgen. Calosphace</taxon>
        <taxon>core Calosphace</taxon>
    </lineage>
</organism>
<evidence type="ECO:0000256" key="1">
    <source>
        <dbReference type="ARBA" id="ARBA00004141"/>
    </source>
</evidence>
<dbReference type="Pfam" id="PF11744">
    <property type="entry name" value="ALMT"/>
    <property type="match status" value="1"/>
</dbReference>
<comment type="similarity">
    <text evidence="2">Belongs to the aromatic acid exporter (TC 2.A.85) family.</text>
</comment>
<name>A0A8X8WRZ6_SALSN</name>
<keyword evidence="5 9" id="KW-1133">Transmembrane helix</keyword>
<evidence type="ECO:0000313" key="11">
    <source>
        <dbReference type="Proteomes" id="UP000298416"/>
    </source>
</evidence>
<evidence type="ECO:0000256" key="3">
    <source>
        <dbReference type="ARBA" id="ARBA00022448"/>
    </source>
</evidence>
<evidence type="ECO:0000256" key="5">
    <source>
        <dbReference type="ARBA" id="ARBA00022989"/>
    </source>
</evidence>
<comment type="caution">
    <text evidence="10">The sequence shown here is derived from an EMBL/GenBank/DDBJ whole genome shotgun (WGS) entry which is preliminary data.</text>
</comment>
<dbReference type="InterPro" id="IPR020966">
    <property type="entry name" value="ALMT"/>
</dbReference>
<keyword evidence="7 9" id="KW-0472">Membrane</keyword>
<evidence type="ECO:0000256" key="6">
    <source>
        <dbReference type="ARBA" id="ARBA00023065"/>
    </source>
</evidence>
<feature type="transmembrane region" description="Helical" evidence="9">
    <location>
        <begin position="12"/>
        <end position="34"/>
    </location>
</feature>
<gene>
    <name evidence="10" type="ORF">SASPL_141160</name>
</gene>
<evidence type="ECO:0000256" key="4">
    <source>
        <dbReference type="ARBA" id="ARBA00022692"/>
    </source>
</evidence>
<reference evidence="10" key="2">
    <citation type="submission" date="2020-08" db="EMBL/GenBank/DDBJ databases">
        <title>Plant Genome Project.</title>
        <authorList>
            <person name="Zhang R.-G."/>
        </authorList>
    </citation>
    <scope>NUCLEOTIDE SEQUENCE</scope>
    <source>
        <strain evidence="10">Huo1</strain>
        <tissue evidence="10">Leaf</tissue>
    </source>
</reference>
<keyword evidence="4 9" id="KW-0812">Transmembrane</keyword>
<keyword evidence="11" id="KW-1185">Reference proteome</keyword>
<evidence type="ECO:0000313" key="10">
    <source>
        <dbReference type="EMBL" id="KAG6399679.1"/>
    </source>
</evidence>
<dbReference type="GO" id="GO:0016020">
    <property type="term" value="C:membrane"/>
    <property type="evidence" value="ECO:0007669"/>
    <property type="project" value="UniProtKB-SubCell"/>
</dbReference>
<reference evidence="10" key="1">
    <citation type="submission" date="2018-01" db="EMBL/GenBank/DDBJ databases">
        <authorList>
            <person name="Mao J.F."/>
        </authorList>
    </citation>
    <scope>NUCLEOTIDE SEQUENCE</scope>
    <source>
        <strain evidence="10">Huo1</strain>
        <tissue evidence="10">Leaf</tissue>
    </source>
</reference>
<evidence type="ECO:0000256" key="9">
    <source>
        <dbReference type="SAM" id="Phobius"/>
    </source>
</evidence>
<accession>A0A8X8WRZ6</accession>
<dbReference type="EMBL" id="PNBA02000015">
    <property type="protein sequence ID" value="KAG6399679.1"/>
    <property type="molecule type" value="Genomic_DNA"/>
</dbReference>
<protein>
    <submittedName>
        <fullName evidence="10">Uncharacterized protein</fullName>
    </submittedName>
</protein>
<evidence type="ECO:0000256" key="8">
    <source>
        <dbReference type="ARBA" id="ARBA00023303"/>
    </source>
</evidence>
<keyword evidence="8" id="KW-0407">Ion channel</keyword>
<dbReference type="GO" id="GO:0034220">
    <property type="term" value="P:monoatomic ion transmembrane transport"/>
    <property type="evidence" value="ECO:0007669"/>
    <property type="project" value="UniProtKB-KW"/>
</dbReference>
<dbReference type="PANTHER" id="PTHR31086">
    <property type="entry name" value="ALUMINUM-ACTIVATED MALATE TRANSPORTER 10"/>
    <property type="match status" value="1"/>
</dbReference>
<comment type="subcellular location">
    <subcellularLocation>
        <location evidence="1">Membrane</location>
        <topology evidence="1">Multi-pass membrane protein</topology>
    </subcellularLocation>
</comment>
<dbReference type="GO" id="GO:0015743">
    <property type="term" value="P:malate transport"/>
    <property type="evidence" value="ECO:0007669"/>
    <property type="project" value="InterPro"/>
</dbReference>
<sequence>MIVVSWNPDDVIFKVEITILVAGCTGVAICIFILPISASEDPIYTPQTTLTNLHYLKIGSVTRECAYKIDALNVYLVSDVQTQLDFWTKIQALCTEIISECGLALTDVAIGLRTIKSSLLSEIHILDTKATAETPKAMLKIRLWHDPEFLDVVLVATAASLLIDIVACTAKISDSVEMLTTKAKFKKLDLSLTAVIAHCNCLPFRYGYCHLFDL</sequence>
<dbReference type="AlphaFoldDB" id="A0A8X8WRZ6"/>
<evidence type="ECO:0000256" key="7">
    <source>
        <dbReference type="ARBA" id="ARBA00023136"/>
    </source>
</evidence>